<gene>
    <name evidence="2" type="ORF">GGQ66_003462</name>
</gene>
<dbReference type="AlphaFoldDB" id="A0A7W6K446"/>
<organism evidence="2 3">
    <name type="scientific">Allorhizobium borbori</name>
    <dbReference type="NCBI Taxonomy" id="485907"/>
    <lineage>
        <taxon>Bacteria</taxon>
        <taxon>Pseudomonadati</taxon>
        <taxon>Pseudomonadota</taxon>
        <taxon>Alphaproteobacteria</taxon>
        <taxon>Hyphomicrobiales</taxon>
        <taxon>Rhizobiaceae</taxon>
        <taxon>Rhizobium/Agrobacterium group</taxon>
        <taxon>Allorhizobium</taxon>
    </lineage>
</organism>
<keyword evidence="3" id="KW-1185">Reference proteome</keyword>
<evidence type="ECO:0000313" key="3">
    <source>
        <dbReference type="Proteomes" id="UP000584824"/>
    </source>
</evidence>
<dbReference type="Proteomes" id="UP000584824">
    <property type="component" value="Unassembled WGS sequence"/>
</dbReference>
<feature type="region of interest" description="Disordered" evidence="1">
    <location>
        <begin position="312"/>
        <end position="338"/>
    </location>
</feature>
<reference evidence="2 3" key="1">
    <citation type="submission" date="2020-08" db="EMBL/GenBank/DDBJ databases">
        <title>Genomic Encyclopedia of Type Strains, Phase IV (KMG-IV): sequencing the most valuable type-strain genomes for metagenomic binning, comparative biology and taxonomic classification.</title>
        <authorList>
            <person name="Goeker M."/>
        </authorList>
    </citation>
    <scope>NUCLEOTIDE SEQUENCE [LARGE SCALE GENOMIC DNA]</scope>
    <source>
        <strain evidence="2 3">DSM 26385</strain>
    </source>
</reference>
<proteinExistence type="predicted"/>
<comment type="caution">
    <text evidence="2">The sequence shown here is derived from an EMBL/GenBank/DDBJ whole genome shotgun (WGS) entry which is preliminary data.</text>
</comment>
<protein>
    <submittedName>
        <fullName evidence="2">Uncharacterized protein (DUF2336 family)</fullName>
    </submittedName>
</protein>
<dbReference type="EMBL" id="JACIDU010000015">
    <property type="protein sequence ID" value="MBB4104880.1"/>
    <property type="molecule type" value="Genomic_DNA"/>
</dbReference>
<dbReference type="Pfam" id="PF10098">
    <property type="entry name" value="DUF2336"/>
    <property type="match status" value="1"/>
</dbReference>
<sequence>MTGVSVPDRFRDLENPLPLRRKDVVLMATVTNFETLDHPSRSELRQFAELFRPLFDASTEEARRQAVAALSQNPNVPEPVALFIASQPIGVAAPFLIGSPCLTDEMLMFIARTQGEAHARAIVRRENLSPTIIDTLVSLRHVKPTGEKRAPLPETSAPPPPAAVTPADLRRENEERLRADLRNLVRHLNRPEDDRLGLRTLSTLQEALLIRFARVRDANQFCTALADALSASRWLAERIMLDISGKQLATTLIGTGMTMADSAFILERLYPHLGEKDGVETRADRLLAALDPAQCGERVEVWRRADRYTFTDARQPDAQPETAPRLVPVERRNPGRRA</sequence>
<evidence type="ECO:0000313" key="2">
    <source>
        <dbReference type="EMBL" id="MBB4104880.1"/>
    </source>
</evidence>
<feature type="compositionally biased region" description="Basic and acidic residues" evidence="1">
    <location>
        <begin position="328"/>
        <end position="338"/>
    </location>
</feature>
<evidence type="ECO:0000256" key="1">
    <source>
        <dbReference type="SAM" id="MobiDB-lite"/>
    </source>
</evidence>
<name>A0A7W6K446_9HYPH</name>
<feature type="region of interest" description="Disordered" evidence="1">
    <location>
        <begin position="146"/>
        <end position="166"/>
    </location>
</feature>
<dbReference type="InterPro" id="IPR019285">
    <property type="entry name" value="DUF2336"/>
</dbReference>
<accession>A0A7W6K446</accession>
<dbReference type="RefSeq" id="WP_210287309.1">
    <property type="nucleotide sequence ID" value="NZ_JACIDU010000015.1"/>
</dbReference>